<evidence type="ECO:0000313" key="3">
    <source>
        <dbReference type="Proteomes" id="UP000318878"/>
    </source>
</evidence>
<name>A0A5C5V2K9_9BACT</name>
<accession>A0A5C5V2K9</accession>
<feature type="chain" id="PRO_5023028995" evidence="1">
    <location>
        <begin position="26"/>
        <end position="72"/>
    </location>
</feature>
<organism evidence="2 3">
    <name type="scientific">Blastopirellula retiformator</name>
    <dbReference type="NCBI Taxonomy" id="2527970"/>
    <lineage>
        <taxon>Bacteria</taxon>
        <taxon>Pseudomonadati</taxon>
        <taxon>Planctomycetota</taxon>
        <taxon>Planctomycetia</taxon>
        <taxon>Pirellulales</taxon>
        <taxon>Pirellulaceae</taxon>
        <taxon>Blastopirellula</taxon>
    </lineage>
</organism>
<keyword evidence="1" id="KW-0732">Signal</keyword>
<evidence type="ECO:0000256" key="1">
    <source>
        <dbReference type="SAM" id="SignalP"/>
    </source>
</evidence>
<keyword evidence="3" id="KW-1185">Reference proteome</keyword>
<feature type="signal peptide" evidence="1">
    <location>
        <begin position="1"/>
        <end position="25"/>
    </location>
</feature>
<proteinExistence type="predicted"/>
<dbReference type="RefSeq" id="WP_146432154.1">
    <property type="nucleotide sequence ID" value="NZ_SJPF01000003.1"/>
</dbReference>
<gene>
    <name evidence="2" type="ORF">Enr8_26420</name>
</gene>
<dbReference type="OrthoDB" id="9980728at2"/>
<reference evidence="2 3" key="1">
    <citation type="submission" date="2019-02" db="EMBL/GenBank/DDBJ databases">
        <title>Deep-cultivation of Planctomycetes and their phenomic and genomic characterization uncovers novel biology.</title>
        <authorList>
            <person name="Wiegand S."/>
            <person name="Jogler M."/>
            <person name="Boedeker C."/>
            <person name="Pinto D."/>
            <person name="Vollmers J."/>
            <person name="Rivas-Marin E."/>
            <person name="Kohn T."/>
            <person name="Peeters S.H."/>
            <person name="Heuer A."/>
            <person name="Rast P."/>
            <person name="Oberbeckmann S."/>
            <person name="Bunk B."/>
            <person name="Jeske O."/>
            <person name="Meyerdierks A."/>
            <person name="Storesund J.E."/>
            <person name="Kallscheuer N."/>
            <person name="Luecker S."/>
            <person name="Lage O.M."/>
            <person name="Pohl T."/>
            <person name="Merkel B.J."/>
            <person name="Hornburger P."/>
            <person name="Mueller R.-W."/>
            <person name="Bruemmer F."/>
            <person name="Labrenz M."/>
            <person name="Spormann A.M."/>
            <person name="Op Den Camp H."/>
            <person name="Overmann J."/>
            <person name="Amann R."/>
            <person name="Jetten M.S.M."/>
            <person name="Mascher T."/>
            <person name="Medema M.H."/>
            <person name="Devos D.P."/>
            <person name="Kaster A.-K."/>
            <person name="Ovreas L."/>
            <person name="Rohde M."/>
            <person name="Galperin M.Y."/>
            <person name="Jogler C."/>
        </authorList>
    </citation>
    <scope>NUCLEOTIDE SEQUENCE [LARGE SCALE GENOMIC DNA]</scope>
    <source>
        <strain evidence="2 3">Enr8</strain>
    </source>
</reference>
<comment type="caution">
    <text evidence="2">The sequence shown here is derived from an EMBL/GenBank/DDBJ whole genome shotgun (WGS) entry which is preliminary data.</text>
</comment>
<dbReference type="AlphaFoldDB" id="A0A5C5V2K9"/>
<dbReference type="Proteomes" id="UP000318878">
    <property type="component" value="Unassembled WGS sequence"/>
</dbReference>
<dbReference type="EMBL" id="SJPF01000003">
    <property type="protein sequence ID" value="TWT32836.1"/>
    <property type="molecule type" value="Genomic_DNA"/>
</dbReference>
<evidence type="ECO:0000313" key="2">
    <source>
        <dbReference type="EMBL" id="TWT32836.1"/>
    </source>
</evidence>
<sequence precursor="true">MNFRRVAVLLIAAIAVVASSVSLQAGQRGFFRRHARPYYSTPTPRYATPGYEYQTHRYEARTTVGYTMLFGI</sequence>
<protein>
    <submittedName>
        <fullName evidence="2">Uncharacterized protein</fullName>
    </submittedName>
</protein>